<evidence type="ECO:0000256" key="1">
    <source>
        <dbReference type="SAM" id="MobiDB-lite"/>
    </source>
</evidence>
<feature type="compositionally biased region" description="Basic and acidic residues" evidence="1">
    <location>
        <begin position="444"/>
        <end position="468"/>
    </location>
</feature>
<feature type="compositionally biased region" description="Polar residues" evidence="1">
    <location>
        <begin position="499"/>
        <end position="516"/>
    </location>
</feature>
<evidence type="ECO:0000313" key="3">
    <source>
        <dbReference type="EMBL" id="KAK0744483.1"/>
    </source>
</evidence>
<keyword evidence="2" id="KW-0812">Transmembrane</keyword>
<comment type="caution">
    <text evidence="3">The sequence shown here is derived from an EMBL/GenBank/DDBJ whole genome shotgun (WGS) entry which is preliminary data.</text>
</comment>
<evidence type="ECO:0000256" key="2">
    <source>
        <dbReference type="SAM" id="Phobius"/>
    </source>
</evidence>
<dbReference type="EMBL" id="JAUKTV010000002">
    <property type="protein sequence ID" value="KAK0744483.1"/>
    <property type="molecule type" value="Genomic_DNA"/>
</dbReference>
<feature type="transmembrane region" description="Helical" evidence="2">
    <location>
        <begin position="362"/>
        <end position="382"/>
    </location>
</feature>
<proteinExistence type="predicted"/>
<organism evidence="3 4">
    <name type="scientific">Apiosordaria backusii</name>
    <dbReference type="NCBI Taxonomy" id="314023"/>
    <lineage>
        <taxon>Eukaryota</taxon>
        <taxon>Fungi</taxon>
        <taxon>Dikarya</taxon>
        <taxon>Ascomycota</taxon>
        <taxon>Pezizomycotina</taxon>
        <taxon>Sordariomycetes</taxon>
        <taxon>Sordariomycetidae</taxon>
        <taxon>Sordariales</taxon>
        <taxon>Lasiosphaeriaceae</taxon>
        <taxon>Apiosordaria</taxon>
    </lineage>
</organism>
<feature type="transmembrane region" description="Helical" evidence="2">
    <location>
        <begin position="172"/>
        <end position="190"/>
    </location>
</feature>
<reference evidence="3" key="1">
    <citation type="submission" date="2023-06" db="EMBL/GenBank/DDBJ databases">
        <title>Genome-scale phylogeny and comparative genomics of the fungal order Sordariales.</title>
        <authorList>
            <consortium name="Lawrence Berkeley National Laboratory"/>
            <person name="Hensen N."/>
            <person name="Bonometti L."/>
            <person name="Westerberg I."/>
            <person name="Brannstrom I.O."/>
            <person name="Guillou S."/>
            <person name="Cros-Aarteil S."/>
            <person name="Calhoun S."/>
            <person name="Haridas S."/>
            <person name="Kuo A."/>
            <person name="Mondo S."/>
            <person name="Pangilinan J."/>
            <person name="Riley R."/>
            <person name="Labutti K."/>
            <person name="Andreopoulos B."/>
            <person name="Lipzen A."/>
            <person name="Chen C."/>
            <person name="Yanf M."/>
            <person name="Daum C."/>
            <person name="Ng V."/>
            <person name="Clum A."/>
            <person name="Steindorff A."/>
            <person name="Ohm R."/>
            <person name="Martin F."/>
            <person name="Silar P."/>
            <person name="Natvig D."/>
            <person name="Lalanne C."/>
            <person name="Gautier V."/>
            <person name="Ament-Velasquez S.L."/>
            <person name="Kruys A."/>
            <person name="Hutchinson M.I."/>
            <person name="Powell A.J."/>
            <person name="Barry K."/>
            <person name="Miller A.N."/>
            <person name="Grigoriev I.V."/>
            <person name="Debuchy R."/>
            <person name="Gladieux P."/>
            <person name="Thoren M.H."/>
            <person name="Johannesson H."/>
        </authorList>
    </citation>
    <scope>NUCLEOTIDE SEQUENCE</scope>
    <source>
        <strain evidence="3">CBS 540.89</strain>
    </source>
</reference>
<dbReference type="Proteomes" id="UP001172159">
    <property type="component" value="Unassembled WGS sequence"/>
</dbReference>
<feature type="transmembrane region" description="Helical" evidence="2">
    <location>
        <begin position="303"/>
        <end position="332"/>
    </location>
</feature>
<name>A0AA40ES30_9PEZI</name>
<evidence type="ECO:0000313" key="4">
    <source>
        <dbReference type="Proteomes" id="UP001172159"/>
    </source>
</evidence>
<sequence length="707" mass="78202">MGAYVSTGSCTAHYGIRPNCTYNVTANNDALLHLGESIKGEFEGDPDIAGIGVLGAFLAVTTISVLLASVSAFWWLSKNVLHWKSRTSREEKTLRKRKASIAAILEALIISCSDQQVFTGGAYAITLRYAKACTVSAYHYNIVSNILLVTCATHLMSVTVSSNYWEHRFVGGLRLVVTTLVYVITGILLSNRGEPDLGFPTQIPTNEETYSFMLLPAACFQTDGIRLGTELDKSFKVGSANEFFNGQVHGWTQFIIMFLFYFLAVVVSVGRLVRRGQNHHGRRRRFIAWFKRTFKPLFQWKRFFYIFFGLYLVAGIAVSSWTVVTSALYVFALRRWVHDSGWMKPIDEEIPNRIAENDPSTFGQLVPVILISLTIFTFLQVISDRVTLRRKLSVRRQKNIDKHNNPDTVVQYNGSGPDYPENGHGFKLEKPVVIGVAMSMPDLDPPKPIDIEAADGRRSQSRGRDRSDSGTPQSMHRPSQQQIHSSSHTRSHSRQNRSFSSPLVPQGFGTSESGHQSPMPGFQSPAPQQTQNSTPPLNQGPPLHFGSANSIPQVTHVSQTHVPQPGSDSVQQPEFQLPAFDFGPGVNPNSSAHSLPLKGAPAPTTAVYSHERGPSDVSSLSQASQTPSHISHHVSQGSQGSIAPPVPKKSRSRELREQAQQLSHSQSQQHLQQQYAQQGLQPQQGQQQGPNSNTDFNLGGRDAYRTF</sequence>
<feature type="compositionally biased region" description="Low complexity" evidence="1">
    <location>
        <begin position="658"/>
        <end position="690"/>
    </location>
</feature>
<keyword evidence="2" id="KW-1133">Transmembrane helix</keyword>
<feature type="transmembrane region" description="Helical" evidence="2">
    <location>
        <begin position="48"/>
        <end position="77"/>
    </location>
</feature>
<dbReference type="AlphaFoldDB" id="A0AA40ES30"/>
<dbReference type="PANTHER" id="PTHR37577:SF1">
    <property type="entry name" value="INTEGRAL MEMBRANE PROTEIN"/>
    <property type="match status" value="1"/>
</dbReference>
<feature type="compositionally biased region" description="Low complexity" evidence="1">
    <location>
        <begin position="476"/>
        <end position="486"/>
    </location>
</feature>
<keyword evidence="2" id="KW-0472">Membrane</keyword>
<feature type="compositionally biased region" description="Polar residues" evidence="1">
    <location>
        <begin position="616"/>
        <end position="641"/>
    </location>
</feature>
<feature type="region of interest" description="Disordered" evidence="1">
    <location>
        <begin position="577"/>
        <end position="707"/>
    </location>
</feature>
<keyword evidence="4" id="KW-1185">Reference proteome</keyword>
<feature type="compositionally biased region" description="Polar residues" evidence="1">
    <location>
        <begin position="525"/>
        <end position="537"/>
    </location>
</feature>
<feature type="region of interest" description="Disordered" evidence="1">
    <location>
        <begin position="399"/>
        <end position="420"/>
    </location>
</feature>
<feature type="region of interest" description="Disordered" evidence="1">
    <location>
        <begin position="439"/>
        <end position="549"/>
    </location>
</feature>
<accession>A0AA40ES30</accession>
<dbReference type="InterPro" id="IPR053018">
    <property type="entry name" value="Elsinochrome_Biosynth-Asso"/>
</dbReference>
<gene>
    <name evidence="3" type="ORF">B0T21DRAFT_447687</name>
</gene>
<protein>
    <submittedName>
        <fullName evidence="3">Uncharacterized protein</fullName>
    </submittedName>
</protein>
<feature type="transmembrane region" description="Helical" evidence="2">
    <location>
        <begin position="251"/>
        <end position="273"/>
    </location>
</feature>
<dbReference type="PANTHER" id="PTHR37577">
    <property type="entry name" value="INTEGRAL MEMBRANE PROTEIN"/>
    <property type="match status" value="1"/>
</dbReference>